<comment type="caution">
    <text evidence="1">The sequence shown here is derived from an EMBL/GenBank/DDBJ whole genome shotgun (WGS) entry which is preliminary data.</text>
</comment>
<sequence>MYNVFTQLLTQPFVPETQQCRQTPPSDDEDEENDDGNVDFEDESDEEDDPIPTPTGEMKVAEVLLK</sequence>
<reference evidence="2" key="1">
    <citation type="journal article" date="2022" name="Mol. Ecol. Resour.">
        <title>The genomes of chicory, endive, great burdock and yacon provide insights into Asteraceae palaeo-polyploidization history and plant inulin production.</title>
        <authorList>
            <person name="Fan W."/>
            <person name="Wang S."/>
            <person name="Wang H."/>
            <person name="Wang A."/>
            <person name="Jiang F."/>
            <person name="Liu H."/>
            <person name="Zhao H."/>
            <person name="Xu D."/>
            <person name="Zhang Y."/>
        </authorList>
    </citation>
    <scope>NUCLEOTIDE SEQUENCE [LARGE SCALE GENOMIC DNA]</scope>
    <source>
        <strain evidence="2">cv. Yunnan</strain>
    </source>
</reference>
<accession>A0ACB8YI62</accession>
<evidence type="ECO:0000313" key="1">
    <source>
        <dbReference type="EMBL" id="KAI3683660.1"/>
    </source>
</evidence>
<dbReference type="EMBL" id="CM042045">
    <property type="protein sequence ID" value="KAI3683660.1"/>
    <property type="molecule type" value="Genomic_DNA"/>
</dbReference>
<organism evidence="1 2">
    <name type="scientific">Smallanthus sonchifolius</name>
    <dbReference type="NCBI Taxonomy" id="185202"/>
    <lineage>
        <taxon>Eukaryota</taxon>
        <taxon>Viridiplantae</taxon>
        <taxon>Streptophyta</taxon>
        <taxon>Embryophyta</taxon>
        <taxon>Tracheophyta</taxon>
        <taxon>Spermatophyta</taxon>
        <taxon>Magnoliopsida</taxon>
        <taxon>eudicotyledons</taxon>
        <taxon>Gunneridae</taxon>
        <taxon>Pentapetalae</taxon>
        <taxon>asterids</taxon>
        <taxon>campanulids</taxon>
        <taxon>Asterales</taxon>
        <taxon>Asteraceae</taxon>
        <taxon>Asteroideae</taxon>
        <taxon>Heliantheae alliance</taxon>
        <taxon>Millerieae</taxon>
        <taxon>Smallanthus</taxon>
    </lineage>
</organism>
<evidence type="ECO:0000313" key="2">
    <source>
        <dbReference type="Proteomes" id="UP001056120"/>
    </source>
</evidence>
<protein>
    <submittedName>
        <fullName evidence="1">Uncharacterized protein</fullName>
    </submittedName>
</protein>
<proteinExistence type="predicted"/>
<keyword evidence="2" id="KW-1185">Reference proteome</keyword>
<name>A0ACB8YI62_9ASTR</name>
<gene>
    <name evidence="1" type="ORF">L1987_84172</name>
</gene>
<dbReference type="Proteomes" id="UP001056120">
    <property type="component" value="Linkage Group LG28"/>
</dbReference>
<reference evidence="1 2" key="2">
    <citation type="journal article" date="2022" name="Mol. Ecol. Resour.">
        <title>The genomes of chicory, endive, great burdock and yacon provide insights into Asteraceae paleo-polyploidization history and plant inulin production.</title>
        <authorList>
            <person name="Fan W."/>
            <person name="Wang S."/>
            <person name="Wang H."/>
            <person name="Wang A."/>
            <person name="Jiang F."/>
            <person name="Liu H."/>
            <person name="Zhao H."/>
            <person name="Xu D."/>
            <person name="Zhang Y."/>
        </authorList>
    </citation>
    <scope>NUCLEOTIDE SEQUENCE [LARGE SCALE GENOMIC DNA]</scope>
    <source>
        <strain evidence="2">cv. Yunnan</strain>
        <tissue evidence="1">Leaves</tissue>
    </source>
</reference>